<feature type="compositionally biased region" description="Pro residues" evidence="1">
    <location>
        <begin position="297"/>
        <end position="312"/>
    </location>
</feature>
<dbReference type="OrthoDB" id="2529583at2759"/>
<feature type="region of interest" description="Disordered" evidence="1">
    <location>
        <begin position="1"/>
        <end position="318"/>
    </location>
</feature>
<protein>
    <submittedName>
        <fullName evidence="2">Uncharacterized protein</fullName>
    </submittedName>
</protein>
<evidence type="ECO:0000256" key="1">
    <source>
        <dbReference type="SAM" id="MobiDB-lite"/>
    </source>
</evidence>
<feature type="compositionally biased region" description="Polar residues" evidence="1">
    <location>
        <begin position="84"/>
        <end position="94"/>
    </location>
</feature>
<feature type="compositionally biased region" description="Low complexity" evidence="1">
    <location>
        <begin position="272"/>
        <end position="295"/>
    </location>
</feature>
<comment type="caution">
    <text evidence="2">The sequence shown here is derived from an EMBL/GenBank/DDBJ whole genome shotgun (WGS) entry which is preliminary data.</text>
</comment>
<reference evidence="2 3" key="1">
    <citation type="submission" date="2020-11" db="EMBL/GenBank/DDBJ databases">
        <title>Kefir isolates.</title>
        <authorList>
            <person name="Marcisauskas S."/>
            <person name="Kim Y."/>
            <person name="Blasche S."/>
        </authorList>
    </citation>
    <scope>NUCLEOTIDE SEQUENCE [LARGE SCALE GENOMIC DNA]</scope>
    <source>
        <strain evidence="2 3">KR</strain>
    </source>
</reference>
<feature type="compositionally biased region" description="Polar residues" evidence="1">
    <location>
        <begin position="204"/>
        <end position="214"/>
    </location>
</feature>
<name>A0A9P6VVK2_RHOMI</name>
<accession>A0A9P6VVK2</accession>
<feature type="compositionally biased region" description="Pro residues" evidence="1">
    <location>
        <begin position="135"/>
        <end position="147"/>
    </location>
</feature>
<proteinExistence type="predicted"/>
<evidence type="ECO:0000313" key="3">
    <source>
        <dbReference type="Proteomes" id="UP000777482"/>
    </source>
</evidence>
<evidence type="ECO:0000313" key="2">
    <source>
        <dbReference type="EMBL" id="KAG0655105.1"/>
    </source>
</evidence>
<keyword evidence="3" id="KW-1185">Reference proteome</keyword>
<feature type="compositionally biased region" description="Low complexity" evidence="1">
    <location>
        <begin position="25"/>
        <end position="43"/>
    </location>
</feature>
<sequence length="464" mass="48082">MAVTRRSQRRTSQAPPQDPSPAPAADPANSVPAASPDVAASLPSHPPPPRKRPRTSAAAANKDASGAASAGSSSDTATVHPSLMTLNPETQQIDTAAPAAPSPPLPSRIPAQRKPPKRRIPSSDAEEEEERVVFAPPPEATNPPPEPGNAVLSVALDPVDTYSAPEPSAPAVPRPLDQVGTEVDRDSSSAIPLASPQDAPGPTKTPQPVTSLQAATPLGVQSGRAPAGGDDSMGATPVPVGETIGTPVAANLPLPAADQDLHAATSKEVSEETVSTEQQAAGTTSAGASSGSIAQPSPKPGQSPAGKPPVPKPNAARNPLNKIRSSKIAPGAPKPSSAGLKPTKSGAFNILEVLQPTVGLLHALIRWARRSLADAEKEAEAKLMAAARIRERLARSDADSTSFDLLTQNYGIMRFEDEFREKVRRQHVEENNKYSGKHGLPRLTTFGSVFSLFPRSTGEGYEAP</sequence>
<gene>
    <name evidence="2" type="ORF">C6P46_001151</name>
</gene>
<dbReference type="EMBL" id="PUHQ01000129">
    <property type="protein sequence ID" value="KAG0655105.1"/>
    <property type="molecule type" value="Genomic_DNA"/>
</dbReference>
<dbReference type="AlphaFoldDB" id="A0A9P6VVK2"/>
<dbReference type="Proteomes" id="UP000777482">
    <property type="component" value="Unassembled WGS sequence"/>
</dbReference>
<organism evidence="2 3">
    <name type="scientific">Rhodotorula mucilaginosa</name>
    <name type="common">Yeast</name>
    <name type="synonym">Rhodotorula rubra</name>
    <dbReference type="NCBI Taxonomy" id="5537"/>
    <lineage>
        <taxon>Eukaryota</taxon>
        <taxon>Fungi</taxon>
        <taxon>Dikarya</taxon>
        <taxon>Basidiomycota</taxon>
        <taxon>Pucciniomycotina</taxon>
        <taxon>Microbotryomycetes</taxon>
        <taxon>Sporidiobolales</taxon>
        <taxon>Sporidiobolaceae</taxon>
        <taxon>Rhodotorula</taxon>
    </lineage>
</organism>
<feature type="compositionally biased region" description="Low complexity" evidence="1">
    <location>
        <begin position="55"/>
        <end position="77"/>
    </location>
</feature>